<name>A0A165PNC2_9APHY</name>
<feature type="region of interest" description="Disordered" evidence="1">
    <location>
        <begin position="298"/>
        <end position="348"/>
    </location>
</feature>
<gene>
    <name evidence="2" type="ORF">DAEQUDRAFT_738799</name>
</gene>
<evidence type="ECO:0000313" key="2">
    <source>
        <dbReference type="EMBL" id="KZT68424.1"/>
    </source>
</evidence>
<proteinExistence type="predicted"/>
<protein>
    <submittedName>
        <fullName evidence="2">Uncharacterized protein</fullName>
    </submittedName>
</protein>
<organism evidence="2 3">
    <name type="scientific">Daedalea quercina L-15889</name>
    <dbReference type="NCBI Taxonomy" id="1314783"/>
    <lineage>
        <taxon>Eukaryota</taxon>
        <taxon>Fungi</taxon>
        <taxon>Dikarya</taxon>
        <taxon>Basidiomycota</taxon>
        <taxon>Agaricomycotina</taxon>
        <taxon>Agaricomycetes</taxon>
        <taxon>Polyporales</taxon>
        <taxon>Fomitopsis</taxon>
    </lineage>
</organism>
<evidence type="ECO:0000256" key="1">
    <source>
        <dbReference type="SAM" id="MobiDB-lite"/>
    </source>
</evidence>
<dbReference type="EMBL" id="KV429067">
    <property type="protein sequence ID" value="KZT68424.1"/>
    <property type="molecule type" value="Genomic_DNA"/>
</dbReference>
<dbReference type="Proteomes" id="UP000076727">
    <property type="component" value="Unassembled WGS sequence"/>
</dbReference>
<accession>A0A165PNC2</accession>
<feature type="compositionally biased region" description="Low complexity" evidence="1">
    <location>
        <begin position="499"/>
        <end position="509"/>
    </location>
</feature>
<dbReference type="AlphaFoldDB" id="A0A165PNC2"/>
<sequence>MSSVMDNSSQSPHVSFVQASWTLRTLFGNEAPNLVVDYRACVVFSRTWASSIKQAGSRKCLDGPFTIVKTTHPYPVRRPKDESSHDAAGCAGAESYRGTITCVLAQPVIRLISNCHWPQRALAFKINGWGTRPLPRLLSRLSMVFGVYPSIVIPATLPVVVPGFESPGGQTIGPLLPLGAITAACSRHDSLSYARTSLSLRAKTPSTYRFRRRASAIFSRSNIAGSGRGSVPSQPPPKKARAYETPAGPPLHSTRSRARCRDFAGVWQRSRVPRWPCDAGKNCVFPDVRGHELSSLPRAVRASRRGPRAVTDRNQPEIISSPPALLGLSASPSASAAQAASSSPPRLQMNAQAGRPELMHELRARASRGPCANGRKRTSTASLRVAQHSGSHSGSRAARRPNAGCPWPPRLPPPAVLHTHTVLLARAFASRPGNPRVRPEIPVPVSPHPALPCCDRDSRVDLSPIDRGVGWLEERTHALVLRLGLGGRARRRGRPLARPPCSSGSSFSPSAPPDAGTARGCIGHSAAMGWGDMMGMGMAIQTDLARMRTDARIKVARLLLATIVHTHPIYVILVWSEGRGGGADEQTVKKDYRTVRDFDNDGWEEIVDRERRDSIDR</sequence>
<evidence type="ECO:0000313" key="3">
    <source>
        <dbReference type="Proteomes" id="UP000076727"/>
    </source>
</evidence>
<feature type="compositionally biased region" description="Low complexity" evidence="1">
    <location>
        <begin position="320"/>
        <end position="345"/>
    </location>
</feature>
<reference evidence="2 3" key="1">
    <citation type="journal article" date="2016" name="Mol. Biol. Evol.">
        <title>Comparative Genomics of Early-Diverging Mushroom-Forming Fungi Provides Insights into the Origins of Lignocellulose Decay Capabilities.</title>
        <authorList>
            <person name="Nagy L.G."/>
            <person name="Riley R."/>
            <person name="Tritt A."/>
            <person name="Adam C."/>
            <person name="Daum C."/>
            <person name="Floudas D."/>
            <person name="Sun H."/>
            <person name="Yadav J.S."/>
            <person name="Pangilinan J."/>
            <person name="Larsson K.H."/>
            <person name="Matsuura K."/>
            <person name="Barry K."/>
            <person name="Labutti K."/>
            <person name="Kuo R."/>
            <person name="Ohm R.A."/>
            <person name="Bhattacharya S.S."/>
            <person name="Shirouzu T."/>
            <person name="Yoshinaga Y."/>
            <person name="Martin F.M."/>
            <person name="Grigoriev I.V."/>
            <person name="Hibbett D.S."/>
        </authorList>
    </citation>
    <scope>NUCLEOTIDE SEQUENCE [LARGE SCALE GENOMIC DNA]</scope>
    <source>
        <strain evidence="2 3">L-15889</strain>
    </source>
</reference>
<feature type="region of interest" description="Disordered" evidence="1">
    <location>
        <begin position="365"/>
        <end position="402"/>
    </location>
</feature>
<feature type="region of interest" description="Disordered" evidence="1">
    <location>
        <begin position="491"/>
        <end position="518"/>
    </location>
</feature>
<feature type="region of interest" description="Disordered" evidence="1">
    <location>
        <begin position="224"/>
        <end position="256"/>
    </location>
</feature>
<keyword evidence="3" id="KW-1185">Reference proteome</keyword>